<organism evidence="2 3">
    <name type="scientific">Enhygromyxa salina</name>
    <dbReference type="NCBI Taxonomy" id="215803"/>
    <lineage>
        <taxon>Bacteria</taxon>
        <taxon>Pseudomonadati</taxon>
        <taxon>Myxococcota</taxon>
        <taxon>Polyangia</taxon>
        <taxon>Nannocystales</taxon>
        <taxon>Nannocystaceae</taxon>
        <taxon>Enhygromyxa</taxon>
    </lineage>
</organism>
<evidence type="ECO:0008006" key="4">
    <source>
        <dbReference type="Google" id="ProtNLM"/>
    </source>
</evidence>
<accession>A0A0C2CVU2</accession>
<evidence type="ECO:0000313" key="3">
    <source>
        <dbReference type="Proteomes" id="UP000031599"/>
    </source>
</evidence>
<dbReference type="Proteomes" id="UP000031599">
    <property type="component" value="Unassembled WGS sequence"/>
</dbReference>
<feature type="region of interest" description="Disordered" evidence="1">
    <location>
        <begin position="93"/>
        <end position="115"/>
    </location>
</feature>
<comment type="caution">
    <text evidence="2">The sequence shown here is derived from an EMBL/GenBank/DDBJ whole genome shotgun (WGS) entry which is preliminary data.</text>
</comment>
<dbReference type="AlphaFoldDB" id="A0A0C2CVU2"/>
<sequence length="231" mass="24675">MERRLLLSLSLAALACSPGGIGASGEDLGDDGSTSGGDSATSETDTSETDDGCGPTNVADPQAEIDQAIADLDVIVAANLAWFAEAREQGLDSQGNPYAPHRCPHPDGVSSGEAGPTPVISLDCNDAPDGRCAPWHGDWMEIPEQPGYYDGRLWFLNAMWFAAGFAKTEAHAFHYNLIVDNQPDEFGDCTFTVSAQADLDADFVFSTYERRGHIDNDGVQLEALFIDKPCE</sequence>
<name>A0A0C2CVU2_9BACT</name>
<evidence type="ECO:0000256" key="1">
    <source>
        <dbReference type="SAM" id="MobiDB-lite"/>
    </source>
</evidence>
<reference evidence="2 3" key="1">
    <citation type="submission" date="2014-12" db="EMBL/GenBank/DDBJ databases">
        <title>Genome assembly of Enhygromyxa salina DSM 15201.</title>
        <authorList>
            <person name="Sharma G."/>
            <person name="Subramanian S."/>
        </authorList>
    </citation>
    <scope>NUCLEOTIDE SEQUENCE [LARGE SCALE GENOMIC DNA]</scope>
    <source>
        <strain evidence="2 3">DSM 15201</strain>
    </source>
</reference>
<feature type="region of interest" description="Disordered" evidence="1">
    <location>
        <begin position="20"/>
        <end position="59"/>
    </location>
</feature>
<protein>
    <recommendedName>
        <fullName evidence="4">Lipoprotein</fullName>
    </recommendedName>
</protein>
<gene>
    <name evidence="2" type="ORF">DB30_07566</name>
</gene>
<dbReference type="EMBL" id="JMCC02000089">
    <property type="protein sequence ID" value="KIG13720.1"/>
    <property type="molecule type" value="Genomic_DNA"/>
</dbReference>
<dbReference type="RefSeq" id="WP_052555028.1">
    <property type="nucleotide sequence ID" value="NZ_JMCC02000089.1"/>
</dbReference>
<evidence type="ECO:0000313" key="2">
    <source>
        <dbReference type="EMBL" id="KIG13720.1"/>
    </source>
</evidence>
<dbReference type="PROSITE" id="PS51257">
    <property type="entry name" value="PROKAR_LIPOPROTEIN"/>
    <property type="match status" value="1"/>
</dbReference>
<feature type="compositionally biased region" description="Low complexity" evidence="1">
    <location>
        <begin position="31"/>
        <end position="44"/>
    </location>
</feature>
<proteinExistence type="predicted"/>